<comment type="subcellular location">
    <subcellularLocation>
        <location evidence="1">Golgi apparatus</location>
        <location evidence="1">trans-Golgi network</location>
    </subcellularLocation>
</comment>
<dbReference type="GO" id="GO:0019905">
    <property type="term" value="F:syntaxin binding"/>
    <property type="evidence" value="ECO:0007669"/>
    <property type="project" value="TreeGrafter"/>
</dbReference>
<evidence type="ECO:0000256" key="2">
    <source>
        <dbReference type="ARBA" id="ARBA00009150"/>
    </source>
</evidence>
<evidence type="ECO:0000259" key="9">
    <source>
        <dbReference type="Pfam" id="PF07928"/>
    </source>
</evidence>
<dbReference type="InterPro" id="IPR039745">
    <property type="entry name" value="Vps54"/>
</dbReference>
<dbReference type="GO" id="GO:0006896">
    <property type="term" value="P:Golgi to vacuole transport"/>
    <property type="evidence" value="ECO:0007669"/>
    <property type="project" value="TreeGrafter"/>
</dbReference>
<evidence type="ECO:0000313" key="10">
    <source>
        <dbReference type="EMBL" id="KAF3009439.1"/>
    </source>
</evidence>
<feature type="domain" description="Vacuolar protein sorting-associated protein 54 C-terminal" evidence="9">
    <location>
        <begin position="828"/>
        <end position="963"/>
    </location>
</feature>
<dbReference type="PANTHER" id="PTHR12965:SF0">
    <property type="entry name" value="VACUOLAR PROTEIN SORTING-ASSOCIATED PROTEIN 54"/>
    <property type="match status" value="1"/>
</dbReference>
<evidence type="ECO:0000256" key="3">
    <source>
        <dbReference type="ARBA" id="ARBA00022448"/>
    </source>
</evidence>
<dbReference type="Pfam" id="PF07928">
    <property type="entry name" value="Vps54"/>
    <property type="match status" value="1"/>
</dbReference>
<evidence type="ECO:0000256" key="6">
    <source>
        <dbReference type="ARBA" id="ARBA00023054"/>
    </source>
</evidence>
<evidence type="ECO:0000256" key="7">
    <source>
        <dbReference type="SAM" id="Coils"/>
    </source>
</evidence>
<sequence>MSSSPRSPRKSSESFEFLSPNIQQSQYPFPQHDWTNRPNSTGGRYQPRRGSTASSIHSVGGALDSSFKSSMGAVREQGSNAISTLLTPPIMRTGMLPYTSAQAPSGHRPPSTRDIPPVTLTNIPHVEPSSFNAYLSQIGNLYDAFQRAKAEAEAQQPRKDSLKKDDRSESVERASATSSPAGTPSGTPKPKRRTSGTKRGVPAATPLSTIPNVYFEENFRLENPRTFDIVSERSEVVRPVRATSNDDVNNINGISEAPQPSGRKALATNAILQEKLSWYMDTVEVHLISAISTASTSFFAALGSLRELQTEAAESVAKIKELREDLKRLDEQMAVGGLEVVNMKRRRENLRRLTDAVDQLQAVIYGVSQCDESVERGELETSAARLEIIERLITGVLDTSDANVTSWLNTRLPPIIIDLRGLRALDGVFEGMDGMKFRIGKGFEVRFLDTLLADLRHHVKNVPNNDTLERWVAASQKARGASGSTKPKSMPAYLTTSTEFRSQLRASLHGLNDAQFTNQAAAAFREAIVKEMKVIIRKYLPSSSDDDAESMTSVSTRGGRGQSQQDKNSILARNLRAMDAGDAEEFYTNIFTDIGEALRRLSTQVKVLLDVTSGVSTPPASAGGLRSPPRSPYMEQPRSPYMENIDSFMGAGANGSNDLQMELMQALDLSSLLGQAVDAAQTQITKLLRVRSAATAELPLDRFLRYFKLCRLFADECEAVSGRSGSALKSAVNDHINAFVQKFSDLEKQDLAKAMDSDRWEPKDFDASDTEVLARILRSMESDPPSWAEFGDILSPVVESNTTNGTNGTSETAPKEKGKNAIPAIVDEEKYTISNSSTFVLRGIERHLVLLSHIPSMASEISVGLCEYMKLFNSRLCQLILGAGAMATAGLKNINTKHLAIASQTLSFIIAITPYIRECARRRGSTPTPGGKPVGTEFDNTKRLLQDQQVSIHDKLTDILSGRATVHMRALKKVEWDTDAEVKRDVSAAMESLTKDTVTMHKVINKYLNEMQVRMIMGPVFESYREQVGKVIKEAAVKTPGGKARLVREAKLFEAKLGPIDGAGNVGKFLMQLAEGKPVAQPATEPEPKQSEETADTNGEKDVEQTKEENRPS</sequence>
<accession>A0A9P4TMS8</accession>
<feature type="region of interest" description="Disordered" evidence="8">
    <location>
        <begin position="1"/>
        <end position="58"/>
    </location>
</feature>
<dbReference type="AlphaFoldDB" id="A0A9P4TMS8"/>
<feature type="compositionally biased region" description="Low complexity" evidence="8">
    <location>
        <begin position="799"/>
        <end position="812"/>
    </location>
</feature>
<dbReference type="GO" id="GO:0015031">
    <property type="term" value="P:protein transport"/>
    <property type="evidence" value="ECO:0007669"/>
    <property type="project" value="UniProtKB-KW"/>
</dbReference>
<evidence type="ECO:0000256" key="8">
    <source>
        <dbReference type="SAM" id="MobiDB-lite"/>
    </source>
</evidence>
<comment type="caution">
    <text evidence="10">The sequence shown here is derived from an EMBL/GenBank/DDBJ whole genome shotgun (WGS) entry which is preliminary data.</text>
</comment>
<gene>
    <name evidence="10" type="ORF">E8E13_000834</name>
</gene>
<dbReference type="InterPro" id="IPR012501">
    <property type="entry name" value="Vps54_C"/>
</dbReference>
<dbReference type="Proteomes" id="UP000801428">
    <property type="component" value="Unassembled WGS sequence"/>
</dbReference>
<feature type="region of interest" description="Disordered" evidence="8">
    <location>
        <begin position="543"/>
        <end position="568"/>
    </location>
</feature>
<evidence type="ECO:0000256" key="1">
    <source>
        <dbReference type="ARBA" id="ARBA00004601"/>
    </source>
</evidence>
<keyword evidence="5" id="KW-0333">Golgi apparatus</keyword>
<evidence type="ECO:0000256" key="4">
    <source>
        <dbReference type="ARBA" id="ARBA00022927"/>
    </source>
</evidence>
<dbReference type="PANTHER" id="PTHR12965">
    <property type="entry name" value="VACUOLAR PROTEIN SORTING 54"/>
    <property type="match status" value="1"/>
</dbReference>
<feature type="coiled-coil region" evidence="7">
    <location>
        <begin position="305"/>
        <end position="363"/>
    </location>
</feature>
<feature type="region of interest" description="Disordered" evidence="8">
    <location>
        <begin position="1077"/>
        <end position="1113"/>
    </location>
</feature>
<feature type="compositionally biased region" description="Basic and acidic residues" evidence="8">
    <location>
        <begin position="149"/>
        <end position="172"/>
    </location>
</feature>
<keyword evidence="4" id="KW-0653">Protein transport</keyword>
<organism evidence="10 11">
    <name type="scientific">Curvularia kusanoi</name>
    <name type="common">Cochliobolus kusanoi</name>
    <dbReference type="NCBI Taxonomy" id="90978"/>
    <lineage>
        <taxon>Eukaryota</taxon>
        <taxon>Fungi</taxon>
        <taxon>Dikarya</taxon>
        <taxon>Ascomycota</taxon>
        <taxon>Pezizomycotina</taxon>
        <taxon>Dothideomycetes</taxon>
        <taxon>Pleosporomycetidae</taxon>
        <taxon>Pleosporales</taxon>
        <taxon>Pleosporineae</taxon>
        <taxon>Pleosporaceae</taxon>
        <taxon>Curvularia</taxon>
    </lineage>
</organism>
<dbReference type="OrthoDB" id="10259024at2759"/>
<dbReference type="GO" id="GO:0042147">
    <property type="term" value="P:retrograde transport, endosome to Golgi"/>
    <property type="evidence" value="ECO:0007669"/>
    <property type="project" value="InterPro"/>
</dbReference>
<dbReference type="GO" id="GO:0005829">
    <property type="term" value="C:cytosol"/>
    <property type="evidence" value="ECO:0007669"/>
    <property type="project" value="GOC"/>
</dbReference>
<feature type="compositionally biased region" description="Basic and acidic residues" evidence="8">
    <location>
        <begin position="1086"/>
        <end position="1113"/>
    </location>
</feature>
<proteinExistence type="inferred from homology"/>
<comment type="similarity">
    <text evidence="2">Belongs to the VPS54 family.</text>
</comment>
<feature type="region of interest" description="Disordered" evidence="8">
    <location>
        <begin position="149"/>
        <end position="205"/>
    </location>
</feature>
<feature type="region of interest" description="Disordered" evidence="8">
    <location>
        <begin position="798"/>
        <end position="819"/>
    </location>
</feature>
<keyword evidence="3" id="KW-0813">Transport</keyword>
<evidence type="ECO:0000313" key="11">
    <source>
        <dbReference type="Proteomes" id="UP000801428"/>
    </source>
</evidence>
<feature type="compositionally biased region" description="Polar residues" evidence="8">
    <location>
        <begin position="550"/>
        <end position="568"/>
    </location>
</feature>
<keyword evidence="6 7" id="KW-0175">Coiled coil</keyword>
<reference evidence="10" key="1">
    <citation type="submission" date="2019-04" db="EMBL/GenBank/DDBJ databases">
        <title>Sequencing of skin fungus with MAO and IRED activity.</title>
        <authorList>
            <person name="Marsaioli A.J."/>
            <person name="Bonatto J.M.C."/>
            <person name="Reis Junior O."/>
        </authorList>
    </citation>
    <scope>NUCLEOTIDE SEQUENCE</scope>
    <source>
        <strain evidence="10">30M1</strain>
    </source>
</reference>
<dbReference type="EMBL" id="SWKU01000002">
    <property type="protein sequence ID" value="KAF3009439.1"/>
    <property type="molecule type" value="Genomic_DNA"/>
</dbReference>
<keyword evidence="11" id="KW-1185">Reference proteome</keyword>
<feature type="compositionally biased region" description="Polar residues" evidence="8">
    <location>
        <begin position="36"/>
        <end position="57"/>
    </location>
</feature>
<name>A0A9P4TMS8_CURKU</name>
<feature type="compositionally biased region" description="Low complexity" evidence="8">
    <location>
        <begin position="174"/>
        <end position="188"/>
    </location>
</feature>
<evidence type="ECO:0000256" key="5">
    <source>
        <dbReference type="ARBA" id="ARBA00023034"/>
    </source>
</evidence>
<protein>
    <recommendedName>
        <fullName evidence="9">Vacuolar protein sorting-associated protein 54 C-terminal domain-containing protein</fullName>
    </recommendedName>
</protein>
<dbReference type="GO" id="GO:0000938">
    <property type="term" value="C:GARP complex"/>
    <property type="evidence" value="ECO:0007669"/>
    <property type="project" value="InterPro"/>
</dbReference>